<evidence type="ECO:0000256" key="2">
    <source>
        <dbReference type="ARBA" id="ARBA00023125"/>
    </source>
</evidence>
<dbReference type="OrthoDB" id="323290at2"/>
<dbReference type="EMBL" id="VJWA01000002">
    <property type="protein sequence ID" value="TRW14763.1"/>
    <property type="molecule type" value="Genomic_DNA"/>
</dbReference>
<evidence type="ECO:0000256" key="1">
    <source>
        <dbReference type="ARBA" id="ARBA00023015"/>
    </source>
</evidence>
<dbReference type="AlphaFoldDB" id="A0A552U972"/>
<keyword evidence="2" id="KW-0238">DNA-binding</keyword>
<dbReference type="GO" id="GO:0003700">
    <property type="term" value="F:DNA-binding transcription factor activity"/>
    <property type="evidence" value="ECO:0007669"/>
    <property type="project" value="InterPro"/>
</dbReference>
<keyword evidence="3" id="KW-0804">Transcription</keyword>
<evidence type="ECO:0000259" key="4">
    <source>
        <dbReference type="PROSITE" id="PS01124"/>
    </source>
</evidence>
<dbReference type="SUPFAM" id="SSF46689">
    <property type="entry name" value="Homeodomain-like"/>
    <property type="match status" value="1"/>
</dbReference>
<dbReference type="InterPro" id="IPR050204">
    <property type="entry name" value="AraC_XylS_family_regulators"/>
</dbReference>
<dbReference type="InterPro" id="IPR046532">
    <property type="entry name" value="DUF6597"/>
</dbReference>
<dbReference type="PROSITE" id="PS01124">
    <property type="entry name" value="HTH_ARAC_FAMILY_2"/>
    <property type="match status" value="1"/>
</dbReference>
<dbReference type="Pfam" id="PF20240">
    <property type="entry name" value="DUF6597"/>
    <property type="match status" value="1"/>
</dbReference>
<dbReference type="Gene3D" id="1.10.10.60">
    <property type="entry name" value="Homeodomain-like"/>
    <property type="match status" value="1"/>
</dbReference>
<dbReference type="SMART" id="SM00342">
    <property type="entry name" value="HTH_ARAC"/>
    <property type="match status" value="1"/>
</dbReference>
<reference evidence="5 6" key="1">
    <citation type="submission" date="2019-07" db="EMBL/GenBank/DDBJ databases">
        <title>Novel species isolated from glacier.</title>
        <authorList>
            <person name="Liu Q."/>
            <person name="Xin Y.-H."/>
        </authorList>
    </citation>
    <scope>NUCLEOTIDE SEQUENCE [LARGE SCALE GENOMIC DNA]</scope>
    <source>
        <strain evidence="5 6">LB1R16</strain>
    </source>
</reference>
<evidence type="ECO:0000313" key="5">
    <source>
        <dbReference type="EMBL" id="TRW14763.1"/>
    </source>
</evidence>
<dbReference type="Proteomes" id="UP000317894">
    <property type="component" value="Unassembled WGS sequence"/>
</dbReference>
<dbReference type="InterPro" id="IPR009057">
    <property type="entry name" value="Homeodomain-like_sf"/>
</dbReference>
<dbReference type="Pfam" id="PF12833">
    <property type="entry name" value="HTH_18"/>
    <property type="match status" value="1"/>
</dbReference>
<feature type="domain" description="HTH araC/xylS-type" evidence="4">
    <location>
        <begin position="173"/>
        <end position="256"/>
    </location>
</feature>
<comment type="caution">
    <text evidence="5">The sequence shown here is derived from an EMBL/GenBank/DDBJ whole genome shotgun (WGS) entry which is preliminary data.</text>
</comment>
<proteinExistence type="predicted"/>
<keyword evidence="1" id="KW-0805">Transcription regulation</keyword>
<evidence type="ECO:0000313" key="6">
    <source>
        <dbReference type="Proteomes" id="UP000317894"/>
    </source>
</evidence>
<protein>
    <submittedName>
        <fullName evidence="5">AraC family transcriptional regulator</fullName>
    </submittedName>
</protein>
<dbReference type="RefSeq" id="WP_144334933.1">
    <property type="nucleotide sequence ID" value="NZ_VJWA01000002.1"/>
</dbReference>
<gene>
    <name evidence="5" type="ORF">FMM06_13865</name>
</gene>
<dbReference type="InterPro" id="IPR018060">
    <property type="entry name" value="HTH_AraC"/>
</dbReference>
<evidence type="ECO:0000256" key="3">
    <source>
        <dbReference type="ARBA" id="ARBA00023163"/>
    </source>
</evidence>
<organism evidence="5 6">
    <name type="scientific">Glacieibacterium frigidum</name>
    <dbReference type="NCBI Taxonomy" id="2593303"/>
    <lineage>
        <taxon>Bacteria</taxon>
        <taxon>Pseudomonadati</taxon>
        <taxon>Pseudomonadota</taxon>
        <taxon>Alphaproteobacteria</taxon>
        <taxon>Sphingomonadales</taxon>
        <taxon>Sphingosinicellaceae</taxon>
        <taxon>Glacieibacterium</taxon>
    </lineage>
</organism>
<sequence length="281" mass="30488">MVQVRYFAPAPALRGLVSSYYWCETDLPLLCDRMRAELGQVRFVVRGTLSYRFADGRTVAGPPALLSGPTAAPVETCATGPFGCFGAGLMPAGWSALIGPDADELADDAVELRTVCGVAADDACDAIADARDDAARVAAADRFFTGLLERPRAVPAWFLRLTDDWLTASPDPRVDALVAASGMSARQVERWSRRHYGASPKLLARKYRALQAAVRLGTGEARTWSEAAGDAFYDQSHFIREFKQFVGMTPARFVADAAPVSRVTIARRRLLPGMPRLALYS</sequence>
<keyword evidence="6" id="KW-1185">Reference proteome</keyword>
<accession>A0A552U972</accession>
<dbReference type="GO" id="GO:0043565">
    <property type="term" value="F:sequence-specific DNA binding"/>
    <property type="evidence" value="ECO:0007669"/>
    <property type="project" value="InterPro"/>
</dbReference>
<name>A0A552U972_9SPHN</name>
<dbReference type="PANTHER" id="PTHR46796">
    <property type="entry name" value="HTH-TYPE TRANSCRIPTIONAL ACTIVATOR RHAS-RELATED"/>
    <property type="match status" value="1"/>
</dbReference>